<dbReference type="SUPFAM" id="SSF56349">
    <property type="entry name" value="DNA breaking-rejoining enzymes"/>
    <property type="match status" value="1"/>
</dbReference>
<reference evidence="3" key="1">
    <citation type="submission" date="2016-10" db="EMBL/GenBank/DDBJ databases">
        <authorList>
            <person name="Varghese N."/>
            <person name="Submissions S."/>
        </authorList>
    </citation>
    <scope>NUCLEOTIDE SEQUENCE [LARGE SCALE GENOMIC DNA]</scope>
    <source>
        <strain evidence="3">CGMCC 4.6609</strain>
    </source>
</reference>
<dbReference type="EMBL" id="FNIX01000025">
    <property type="protein sequence ID" value="SDP95582.1"/>
    <property type="molecule type" value="Genomic_DNA"/>
</dbReference>
<gene>
    <name evidence="2" type="ORF">SAMN05421507_12583</name>
</gene>
<dbReference type="Proteomes" id="UP000199691">
    <property type="component" value="Unassembled WGS sequence"/>
</dbReference>
<dbReference type="STRING" id="641025.SAMN05421507_12583"/>
<sequence length="52" mass="5576">MLSSQVPLAMASKTLRHSTLSTTTEIYGHLLRHVALDAVKAIETALKEAEAA</sequence>
<name>A0A1H0WY63_9PSEU</name>
<evidence type="ECO:0000313" key="3">
    <source>
        <dbReference type="Proteomes" id="UP000199691"/>
    </source>
</evidence>
<accession>A0A1H0WY63</accession>
<protein>
    <recommendedName>
        <fullName evidence="4">Phage integrase family protein</fullName>
    </recommendedName>
</protein>
<dbReference type="GO" id="GO:0015074">
    <property type="term" value="P:DNA integration"/>
    <property type="evidence" value="ECO:0007669"/>
    <property type="project" value="InterPro"/>
</dbReference>
<dbReference type="InterPro" id="IPR011010">
    <property type="entry name" value="DNA_brk_join_enz"/>
</dbReference>
<evidence type="ECO:0008006" key="4">
    <source>
        <dbReference type="Google" id="ProtNLM"/>
    </source>
</evidence>
<evidence type="ECO:0000313" key="2">
    <source>
        <dbReference type="EMBL" id="SDP95582.1"/>
    </source>
</evidence>
<evidence type="ECO:0000256" key="1">
    <source>
        <dbReference type="ARBA" id="ARBA00023172"/>
    </source>
</evidence>
<dbReference type="GO" id="GO:0003677">
    <property type="term" value="F:DNA binding"/>
    <property type="evidence" value="ECO:0007669"/>
    <property type="project" value="InterPro"/>
</dbReference>
<dbReference type="GO" id="GO:0006310">
    <property type="term" value="P:DNA recombination"/>
    <property type="evidence" value="ECO:0007669"/>
    <property type="project" value="UniProtKB-KW"/>
</dbReference>
<proteinExistence type="predicted"/>
<organism evidence="2 3">
    <name type="scientific">Lentzea jiangxiensis</name>
    <dbReference type="NCBI Taxonomy" id="641025"/>
    <lineage>
        <taxon>Bacteria</taxon>
        <taxon>Bacillati</taxon>
        <taxon>Actinomycetota</taxon>
        <taxon>Actinomycetes</taxon>
        <taxon>Pseudonocardiales</taxon>
        <taxon>Pseudonocardiaceae</taxon>
        <taxon>Lentzea</taxon>
    </lineage>
</organism>
<dbReference type="AlphaFoldDB" id="A0A1H0WY63"/>
<dbReference type="InterPro" id="IPR013762">
    <property type="entry name" value="Integrase-like_cat_sf"/>
</dbReference>
<keyword evidence="3" id="KW-1185">Reference proteome</keyword>
<dbReference type="Gene3D" id="1.10.443.10">
    <property type="entry name" value="Intergrase catalytic core"/>
    <property type="match status" value="1"/>
</dbReference>
<keyword evidence="1" id="KW-0233">DNA recombination</keyword>